<evidence type="ECO:0000256" key="4">
    <source>
        <dbReference type="ARBA" id="ARBA00023453"/>
    </source>
</evidence>
<dbReference type="AlphaFoldDB" id="A0A6A5ZBL5"/>
<dbReference type="PANTHER" id="PTHR10509">
    <property type="entry name" value="O-METHYLTRANSFERASE-RELATED"/>
    <property type="match status" value="1"/>
</dbReference>
<organism evidence="5 6">
    <name type="scientific">Lophiotrema nucula</name>
    <dbReference type="NCBI Taxonomy" id="690887"/>
    <lineage>
        <taxon>Eukaryota</taxon>
        <taxon>Fungi</taxon>
        <taxon>Dikarya</taxon>
        <taxon>Ascomycota</taxon>
        <taxon>Pezizomycotina</taxon>
        <taxon>Dothideomycetes</taxon>
        <taxon>Pleosporomycetidae</taxon>
        <taxon>Pleosporales</taxon>
        <taxon>Lophiotremataceae</taxon>
        <taxon>Lophiotrema</taxon>
    </lineage>
</organism>
<protein>
    <submittedName>
        <fullName evidence="5">O-methyltransferas-like protein family 3</fullName>
    </submittedName>
</protein>
<evidence type="ECO:0000256" key="2">
    <source>
        <dbReference type="ARBA" id="ARBA00022679"/>
    </source>
</evidence>
<sequence>MSRQPHGEVNQAWEDVDTYSFGHLHPKTAQPSNDVLEHARINSEKQGLPDIAVSPSQGKFLYLQAKLVKAKSILELGTLGGYSTIWLASASPDVKVVSVEVDKHHAQVARDNIANAGVGDRVEVKLGPGLEVLPQIADEVNSGKRGKFQLTFIDADKTNNWNYVDAAIALSEPGAVIIVDNVVRRGRLAQSGTGDQGVEGARKVVEKIGADDRIDGVVIQTVGGKSYDGFLLAIVK</sequence>
<dbReference type="CDD" id="cd02440">
    <property type="entry name" value="AdoMet_MTases"/>
    <property type="match status" value="1"/>
</dbReference>
<dbReference type="GO" id="GO:0032259">
    <property type="term" value="P:methylation"/>
    <property type="evidence" value="ECO:0007669"/>
    <property type="project" value="UniProtKB-KW"/>
</dbReference>
<dbReference type="Pfam" id="PF01596">
    <property type="entry name" value="Methyltransf_3"/>
    <property type="match status" value="1"/>
</dbReference>
<dbReference type="GO" id="GO:0008171">
    <property type="term" value="F:O-methyltransferase activity"/>
    <property type="evidence" value="ECO:0007669"/>
    <property type="project" value="InterPro"/>
</dbReference>
<gene>
    <name evidence="5" type="ORF">BDV96DRAFT_573057</name>
</gene>
<dbReference type="InterPro" id="IPR050362">
    <property type="entry name" value="Cation-dep_OMT"/>
</dbReference>
<reference evidence="5" key="1">
    <citation type="journal article" date="2020" name="Stud. Mycol.">
        <title>101 Dothideomycetes genomes: a test case for predicting lifestyles and emergence of pathogens.</title>
        <authorList>
            <person name="Haridas S."/>
            <person name="Albert R."/>
            <person name="Binder M."/>
            <person name="Bloem J."/>
            <person name="Labutti K."/>
            <person name="Salamov A."/>
            <person name="Andreopoulos B."/>
            <person name="Baker S."/>
            <person name="Barry K."/>
            <person name="Bills G."/>
            <person name="Bluhm B."/>
            <person name="Cannon C."/>
            <person name="Castanera R."/>
            <person name="Culley D."/>
            <person name="Daum C."/>
            <person name="Ezra D."/>
            <person name="Gonzalez J."/>
            <person name="Henrissat B."/>
            <person name="Kuo A."/>
            <person name="Liang C."/>
            <person name="Lipzen A."/>
            <person name="Lutzoni F."/>
            <person name="Magnuson J."/>
            <person name="Mondo S."/>
            <person name="Nolan M."/>
            <person name="Ohm R."/>
            <person name="Pangilinan J."/>
            <person name="Park H.-J."/>
            <person name="Ramirez L."/>
            <person name="Alfaro M."/>
            <person name="Sun H."/>
            <person name="Tritt A."/>
            <person name="Yoshinaga Y."/>
            <person name="Zwiers L.-H."/>
            <person name="Turgeon B."/>
            <person name="Goodwin S."/>
            <person name="Spatafora J."/>
            <person name="Crous P."/>
            <person name="Grigoriev I."/>
        </authorList>
    </citation>
    <scope>NUCLEOTIDE SEQUENCE</scope>
    <source>
        <strain evidence="5">CBS 627.86</strain>
    </source>
</reference>
<dbReference type="InterPro" id="IPR029063">
    <property type="entry name" value="SAM-dependent_MTases_sf"/>
</dbReference>
<proteinExistence type="inferred from homology"/>
<dbReference type="InterPro" id="IPR002935">
    <property type="entry name" value="SAM_O-MeTrfase"/>
</dbReference>
<evidence type="ECO:0000313" key="6">
    <source>
        <dbReference type="Proteomes" id="UP000799770"/>
    </source>
</evidence>
<keyword evidence="6" id="KW-1185">Reference proteome</keyword>
<evidence type="ECO:0000256" key="3">
    <source>
        <dbReference type="ARBA" id="ARBA00022691"/>
    </source>
</evidence>
<dbReference type="OrthoDB" id="10251242at2759"/>
<keyword evidence="3" id="KW-0949">S-adenosyl-L-methionine</keyword>
<evidence type="ECO:0000313" key="5">
    <source>
        <dbReference type="EMBL" id="KAF2116899.1"/>
    </source>
</evidence>
<dbReference type="EMBL" id="ML977320">
    <property type="protein sequence ID" value="KAF2116899.1"/>
    <property type="molecule type" value="Genomic_DNA"/>
</dbReference>
<dbReference type="PROSITE" id="PS51682">
    <property type="entry name" value="SAM_OMT_I"/>
    <property type="match status" value="1"/>
</dbReference>
<keyword evidence="2" id="KW-0808">Transferase</keyword>
<comment type="similarity">
    <text evidence="4">Belongs to the class I-like SAM-binding methyltransferase superfamily. Cation-dependent O-methyltransferase family.</text>
</comment>
<accession>A0A6A5ZBL5</accession>
<name>A0A6A5ZBL5_9PLEO</name>
<dbReference type="Proteomes" id="UP000799770">
    <property type="component" value="Unassembled WGS sequence"/>
</dbReference>
<keyword evidence="1" id="KW-0489">Methyltransferase</keyword>
<evidence type="ECO:0000256" key="1">
    <source>
        <dbReference type="ARBA" id="ARBA00022603"/>
    </source>
</evidence>
<dbReference type="GO" id="GO:0008757">
    <property type="term" value="F:S-adenosylmethionine-dependent methyltransferase activity"/>
    <property type="evidence" value="ECO:0007669"/>
    <property type="project" value="TreeGrafter"/>
</dbReference>
<dbReference type="SUPFAM" id="SSF53335">
    <property type="entry name" value="S-adenosyl-L-methionine-dependent methyltransferases"/>
    <property type="match status" value="1"/>
</dbReference>
<dbReference type="PANTHER" id="PTHR10509:SF14">
    <property type="entry name" value="CAFFEOYL-COA O-METHYLTRANSFERASE 3-RELATED"/>
    <property type="match status" value="1"/>
</dbReference>
<dbReference type="Gene3D" id="3.40.50.150">
    <property type="entry name" value="Vaccinia Virus protein VP39"/>
    <property type="match status" value="1"/>
</dbReference>